<gene>
    <name evidence="1" type="ORF">A2665_00345</name>
</gene>
<reference evidence="1 2" key="1">
    <citation type="journal article" date="2016" name="Nat. Commun.">
        <title>Thousands of microbial genomes shed light on interconnected biogeochemical processes in an aquifer system.</title>
        <authorList>
            <person name="Anantharaman K."/>
            <person name="Brown C.T."/>
            <person name="Hug L.A."/>
            <person name="Sharon I."/>
            <person name="Castelle C.J."/>
            <person name="Probst A.J."/>
            <person name="Thomas B.C."/>
            <person name="Singh A."/>
            <person name="Wilkins M.J."/>
            <person name="Karaoz U."/>
            <person name="Brodie E.L."/>
            <person name="Williams K.H."/>
            <person name="Hubbard S.S."/>
            <person name="Banfield J.F."/>
        </authorList>
    </citation>
    <scope>NUCLEOTIDE SEQUENCE [LARGE SCALE GENOMIC DNA]</scope>
</reference>
<protein>
    <recommendedName>
        <fullName evidence="3">DOD-type homing endonuclease domain-containing protein</fullName>
    </recommendedName>
</protein>
<comment type="caution">
    <text evidence="1">The sequence shown here is derived from an EMBL/GenBank/DDBJ whole genome shotgun (WGS) entry which is preliminary data.</text>
</comment>
<dbReference type="Proteomes" id="UP000177746">
    <property type="component" value="Unassembled WGS sequence"/>
</dbReference>
<dbReference type="InterPro" id="IPR027434">
    <property type="entry name" value="Homing_endonucl"/>
</dbReference>
<name>A0A1G2T5L0_9BACT</name>
<sequence length="221" mass="25763">MGKRGPKPKIIVNTKWSANLAYALGLLATDGCLIKEGSWIDLTSKDKEQLENFNKCLGVNIKIGIKNRGSDNRAWRVQMKNIIFYDFLVSLGFTPRKSMTIEKIIIPDKYFFDFLRGCLDGDGYTFSYWDPRWRSSFMIYTGFVSASKAFLLWLREEIGNRLEIQGHLTSTKKKNIYYQLKYAKYDSLKLLKRIYLHKNSIYLKRKKLKIDKALATIGWSI</sequence>
<proteinExistence type="predicted"/>
<organism evidence="1 2">
    <name type="scientific">Candidatus Zambryskibacteria bacterium RIFCSPHIGHO2_01_FULL_46_30</name>
    <dbReference type="NCBI Taxonomy" id="1802739"/>
    <lineage>
        <taxon>Bacteria</taxon>
        <taxon>Candidatus Zambryskiibacteriota</taxon>
    </lineage>
</organism>
<dbReference type="Gene3D" id="3.10.28.10">
    <property type="entry name" value="Homing endonucleases"/>
    <property type="match status" value="1"/>
</dbReference>
<dbReference type="EMBL" id="MHVI01000007">
    <property type="protein sequence ID" value="OHA92432.1"/>
    <property type="molecule type" value="Genomic_DNA"/>
</dbReference>
<dbReference type="AlphaFoldDB" id="A0A1G2T5L0"/>
<accession>A0A1G2T5L0</accession>
<evidence type="ECO:0000313" key="2">
    <source>
        <dbReference type="Proteomes" id="UP000177746"/>
    </source>
</evidence>
<dbReference type="SUPFAM" id="SSF55608">
    <property type="entry name" value="Homing endonucleases"/>
    <property type="match status" value="1"/>
</dbReference>
<evidence type="ECO:0000313" key="1">
    <source>
        <dbReference type="EMBL" id="OHA92432.1"/>
    </source>
</evidence>
<evidence type="ECO:0008006" key="3">
    <source>
        <dbReference type="Google" id="ProtNLM"/>
    </source>
</evidence>